<name>S4XSY7_SORCE</name>
<dbReference type="RefSeq" id="WP_020734678.1">
    <property type="nucleotide sequence ID" value="NC_021658.1"/>
</dbReference>
<dbReference type="PANTHER" id="PTHR34387:SF1">
    <property type="entry name" value="PERIPLASMIC IMMUNOGENIC PROTEIN"/>
    <property type="match status" value="1"/>
</dbReference>
<dbReference type="KEGG" id="scu:SCE1572_13555"/>
<reference evidence="3 4" key="1">
    <citation type="journal article" date="2013" name="Sci. Rep.">
        <title>Extraordinary expansion of a Sorangium cellulosum genome from an alkaline milieu.</title>
        <authorList>
            <person name="Han K."/>
            <person name="Li Z.F."/>
            <person name="Peng R."/>
            <person name="Zhu L.P."/>
            <person name="Zhou T."/>
            <person name="Wang L.G."/>
            <person name="Li S.G."/>
            <person name="Zhang X.B."/>
            <person name="Hu W."/>
            <person name="Wu Z.H."/>
            <person name="Qin N."/>
            <person name="Li Y.Z."/>
        </authorList>
    </citation>
    <scope>NUCLEOTIDE SEQUENCE [LARGE SCALE GENOMIC DNA]</scope>
    <source>
        <strain evidence="3 4">So0157-2</strain>
    </source>
</reference>
<dbReference type="PROSITE" id="PS51257">
    <property type="entry name" value="PROKAR_LIPOPROTEIN"/>
    <property type="match status" value="1"/>
</dbReference>
<dbReference type="EMBL" id="CP003969">
    <property type="protein sequence ID" value="AGP35461.1"/>
    <property type="molecule type" value="Genomic_DNA"/>
</dbReference>
<dbReference type="AlphaFoldDB" id="S4XSY7"/>
<evidence type="ECO:0000313" key="4">
    <source>
        <dbReference type="Proteomes" id="UP000014803"/>
    </source>
</evidence>
<dbReference type="PANTHER" id="PTHR34387">
    <property type="entry name" value="SLR1258 PROTEIN"/>
    <property type="match status" value="1"/>
</dbReference>
<evidence type="ECO:0008006" key="5">
    <source>
        <dbReference type="Google" id="ProtNLM"/>
    </source>
</evidence>
<keyword evidence="2" id="KW-0732">Signal</keyword>
<accession>S4XSY7</accession>
<evidence type="ECO:0000313" key="3">
    <source>
        <dbReference type="EMBL" id="AGP35461.1"/>
    </source>
</evidence>
<dbReference type="OrthoDB" id="5515636at2"/>
<dbReference type="InterPro" id="IPR052022">
    <property type="entry name" value="26kDa_periplasmic_antigen"/>
</dbReference>
<dbReference type="Pfam" id="PF04402">
    <property type="entry name" value="SIMPL"/>
    <property type="match status" value="1"/>
</dbReference>
<dbReference type="Proteomes" id="UP000014803">
    <property type="component" value="Chromosome"/>
</dbReference>
<dbReference type="STRING" id="1254432.SCE1572_13555"/>
<feature type="chain" id="PRO_5004533950" description="DUF541 domain-containing protein" evidence="2">
    <location>
        <begin position="26"/>
        <end position="309"/>
    </location>
</feature>
<evidence type="ECO:0000256" key="1">
    <source>
        <dbReference type="SAM" id="MobiDB-lite"/>
    </source>
</evidence>
<evidence type="ECO:0000256" key="2">
    <source>
        <dbReference type="SAM" id="SignalP"/>
    </source>
</evidence>
<dbReference type="eggNOG" id="COG2968">
    <property type="taxonomic scope" value="Bacteria"/>
</dbReference>
<organism evidence="3 4">
    <name type="scientific">Sorangium cellulosum So0157-2</name>
    <dbReference type="NCBI Taxonomy" id="1254432"/>
    <lineage>
        <taxon>Bacteria</taxon>
        <taxon>Pseudomonadati</taxon>
        <taxon>Myxococcota</taxon>
        <taxon>Polyangia</taxon>
        <taxon>Polyangiales</taxon>
        <taxon>Polyangiaceae</taxon>
        <taxon>Sorangium</taxon>
    </lineage>
</organism>
<dbReference type="PATRIC" id="fig|1254432.3.peg.3047"/>
<dbReference type="GO" id="GO:0006974">
    <property type="term" value="P:DNA damage response"/>
    <property type="evidence" value="ECO:0007669"/>
    <property type="project" value="TreeGrafter"/>
</dbReference>
<sequence length="309" mass="31596">MKNQSSLSRRLCLAGFLLSTAPLLAACAAQATPPQAVHPESHTITVVGRGEVHTKPDVARAQLGIEVLAPTVKEATSSAAARMAEILAALRKLGLADKDIQTSNYSIQLMRQADVPPWMLPPQPLAAPAASAPAAPAAPAAAPAGRGPKPAPPPAPKPPAPPDLAPPQPAPPAYYYQVSNTVTVVIRNLDQVGPVLDAVVAAGANNVWGVSFGLDKTEPLEAQAREKAIADARARAEALAKLQGVSLGGVVAISEIVDSGPRGPMYAPRLAAGAMSADAATPVAPGEVQFGTQVKVIYALENAPASPRK</sequence>
<dbReference type="HOGENOM" id="CLU_080344_4_0_7"/>
<proteinExistence type="predicted"/>
<dbReference type="InterPro" id="IPR007497">
    <property type="entry name" value="SIMPL/DUF541"/>
</dbReference>
<dbReference type="Gene3D" id="3.30.70.2970">
    <property type="entry name" value="Protein of unknown function (DUF541), domain 2"/>
    <property type="match status" value="1"/>
</dbReference>
<feature type="compositionally biased region" description="Low complexity" evidence="1">
    <location>
        <begin position="126"/>
        <end position="148"/>
    </location>
</feature>
<protein>
    <recommendedName>
        <fullName evidence="5">DUF541 domain-containing protein</fullName>
    </recommendedName>
</protein>
<feature type="signal peptide" evidence="2">
    <location>
        <begin position="1"/>
        <end position="25"/>
    </location>
</feature>
<feature type="region of interest" description="Disordered" evidence="1">
    <location>
        <begin position="121"/>
        <end position="172"/>
    </location>
</feature>
<gene>
    <name evidence="3" type="ORF">SCE1572_13555</name>
</gene>
<feature type="compositionally biased region" description="Pro residues" evidence="1">
    <location>
        <begin position="149"/>
        <end position="172"/>
    </location>
</feature>